<dbReference type="Proteomes" id="UP001163321">
    <property type="component" value="Chromosome 3"/>
</dbReference>
<evidence type="ECO:0000313" key="1">
    <source>
        <dbReference type="EMBL" id="KAI9914929.1"/>
    </source>
</evidence>
<proteinExistence type="predicted"/>
<sequence length="165" mass="17419">MLLVPRSEEDVAGRSWSVGSSLGMDREEGEGDVVDSFRFEVVRDVVVVVVGPLVTTSSSLILCALVALPRSVVGTGTVVVSLVLVMDVVVEIVGGGVLLVDRVVLLLDRVVCTVETVDLVVVVVVTTLSGLGSVDRVPFVVPGAACRTELMWPFVLSTCRPRDGK</sequence>
<gene>
    <name evidence="1" type="ORF">PsorP6_007966</name>
</gene>
<accession>A0ACC0WA11</accession>
<reference evidence="1 2" key="1">
    <citation type="journal article" date="2022" name="bioRxiv">
        <title>The genome of the oomycete Peronosclerospora sorghi, a cosmopolitan pathogen of maize and sorghum, is inflated with dispersed pseudogenes.</title>
        <authorList>
            <person name="Fletcher K."/>
            <person name="Martin F."/>
            <person name="Isakeit T."/>
            <person name="Cavanaugh K."/>
            <person name="Magill C."/>
            <person name="Michelmore R."/>
        </authorList>
    </citation>
    <scope>NUCLEOTIDE SEQUENCE [LARGE SCALE GENOMIC DNA]</scope>
    <source>
        <strain evidence="1">P6</strain>
    </source>
</reference>
<comment type="caution">
    <text evidence="1">The sequence shown here is derived from an EMBL/GenBank/DDBJ whole genome shotgun (WGS) entry which is preliminary data.</text>
</comment>
<dbReference type="EMBL" id="CM047582">
    <property type="protein sequence ID" value="KAI9914929.1"/>
    <property type="molecule type" value="Genomic_DNA"/>
</dbReference>
<name>A0ACC0WA11_9STRA</name>
<evidence type="ECO:0000313" key="2">
    <source>
        <dbReference type="Proteomes" id="UP001163321"/>
    </source>
</evidence>
<organism evidence="1 2">
    <name type="scientific">Peronosclerospora sorghi</name>
    <dbReference type="NCBI Taxonomy" id="230839"/>
    <lineage>
        <taxon>Eukaryota</taxon>
        <taxon>Sar</taxon>
        <taxon>Stramenopiles</taxon>
        <taxon>Oomycota</taxon>
        <taxon>Peronosporomycetes</taxon>
        <taxon>Peronosporales</taxon>
        <taxon>Peronosporaceae</taxon>
        <taxon>Peronosclerospora</taxon>
    </lineage>
</organism>
<protein>
    <submittedName>
        <fullName evidence="1">Uncharacterized protein</fullName>
    </submittedName>
</protein>
<keyword evidence="2" id="KW-1185">Reference proteome</keyword>